<evidence type="ECO:0000313" key="8">
    <source>
        <dbReference type="EMBL" id="KRN49956.1"/>
    </source>
</evidence>
<gene>
    <name evidence="8" type="ORF">IV49_GL000564</name>
</gene>
<name>A0A0R2HKS6_9FIRM</name>
<dbReference type="FunFam" id="3.40.640.10:FF:000053">
    <property type="entry name" value="Aminotransferase, class I"/>
    <property type="match status" value="1"/>
</dbReference>
<dbReference type="AlphaFoldDB" id="A0A0R2HKS6"/>
<dbReference type="GO" id="GO:0008483">
    <property type="term" value="F:transaminase activity"/>
    <property type="evidence" value="ECO:0007669"/>
    <property type="project" value="UniProtKB-KW"/>
</dbReference>
<dbReference type="Gene3D" id="3.90.1150.10">
    <property type="entry name" value="Aspartate Aminotransferase, domain 1"/>
    <property type="match status" value="1"/>
</dbReference>
<comment type="subunit">
    <text evidence="3">Homodimer.</text>
</comment>
<dbReference type="Gene3D" id="3.40.640.10">
    <property type="entry name" value="Type I PLP-dependent aspartate aminotransferase-like (Major domain)"/>
    <property type="match status" value="1"/>
</dbReference>
<dbReference type="SUPFAM" id="SSF53383">
    <property type="entry name" value="PLP-dependent transferases"/>
    <property type="match status" value="1"/>
</dbReference>
<dbReference type="PATRIC" id="fig|1410657.5.peg.590"/>
<feature type="domain" description="Aminotransferase class I/classII large" evidence="7">
    <location>
        <begin position="28"/>
        <end position="380"/>
    </location>
</feature>
<dbReference type="InterPro" id="IPR015422">
    <property type="entry name" value="PyrdxlP-dep_Trfase_small"/>
</dbReference>
<keyword evidence="5 8" id="KW-0808">Transferase</keyword>
<evidence type="ECO:0000256" key="4">
    <source>
        <dbReference type="ARBA" id="ARBA00022576"/>
    </source>
</evidence>
<evidence type="ECO:0000256" key="6">
    <source>
        <dbReference type="ARBA" id="ARBA00022898"/>
    </source>
</evidence>
<evidence type="ECO:0000256" key="1">
    <source>
        <dbReference type="ARBA" id="ARBA00001933"/>
    </source>
</evidence>
<keyword evidence="4 8" id="KW-0032">Aminotransferase</keyword>
<organism evidence="8 9">
    <name type="scientific">Kandleria vitulina DSM 20405</name>
    <dbReference type="NCBI Taxonomy" id="1410657"/>
    <lineage>
        <taxon>Bacteria</taxon>
        <taxon>Bacillati</taxon>
        <taxon>Bacillota</taxon>
        <taxon>Erysipelotrichia</taxon>
        <taxon>Erysipelotrichales</taxon>
        <taxon>Coprobacillaceae</taxon>
        <taxon>Kandleria</taxon>
    </lineage>
</organism>
<dbReference type="Proteomes" id="UP000051841">
    <property type="component" value="Unassembled WGS sequence"/>
</dbReference>
<comment type="similarity">
    <text evidence="2">Belongs to the class-I pyridoxal-phosphate-dependent aminotransferase family.</text>
</comment>
<evidence type="ECO:0000256" key="5">
    <source>
        <dbReference type="ARBA" id="ARBA00022679"/>
    </source>
</evidence>
<dbReference type="Pfam" id="PF00155">
    <property type="entry name" value="Aminotran_1_2"/>
    <property type="match status" value="1"/>
</dbReference>
<dbReference type="PANTHER" id="PTHR42790">
    <property type="entry name" value="AMINOTRANSFERASE"/>
    <property type="match status" value="1"/>
</dbReference>
<comment type="cofactor">
    <cofactor evidence="1">
        <name>pyridoxal 5'-phosphate</name>
        <dbReference type="ChEBI" id="CHEBI:597326"/>
    </cofactor>
</comment>
<comment type="caution">
    <text evidence="8">The sequence shown here is derived from an EMBL/GenBank/DDBJ whole genome shotgun (WGS) entry which is preliminary data.</text>
</comment>
<dbReference type="GO" id="GO:0030170">
    <property type="term" value="F:pyridoxal phosphate binding"/>
    <property type="evidence" value="ECO:0007669"/>
    <property type="project" value="InterPro"/>
</dbReference>
<evidence type="ECO:0000259" key="7">
    <source>
        <dbReference type="Pfam" id="PF00155"/>
    </source>
</evidence>
<dbReference type="InterPro" id="IPR050859">
    <property type="entry name" value="Class-I_PLP-dep_aminotransf"/>
</dbReference>
<keyword evidence="6" id="KW-0663">Pyridoxal phosphate</keyword>
<dbReference type="EMBL" id="JQBL01000017">
    <property type="protein sequence ID" value="KRN49956.1"/>
    <property type="molecule type" value="Genomic_DNA"/>
</dbReference>
<dbReference type="InterPro" id="IPR015424">
    <property type="entry name" value="PyrdxlP-dep_Trfase"/>
</dbReference>
<dbReference type="PANTHER" id="PTHR42790:SF19">
    <property type="entry name" value="KYNURENINE_ALPHA-AMINOADIPATE AMINOTRANSFERASE, MITOCHONDRIAL"/>
    <property type="match status" value="1"/>
</dbReference>
<accession>A0A0R2HKS6</accession>
<dbReference type="GO" id="GO:1901605">
    <property type="term" value="P:alpha-amino acid metabolic process"/>
    <property type="evidence" value="ECO:0007669"/>
    <property type="project" value="TreeGrafter"/>
</dbReference>
<dbReference type="RefSeq" id="WP_031589322.1">
    <property type="nucleotide sequence ID" value="NZ_JNKN01000017.1"/>
</dbReference>
<dbReference type="InterPro" id="IPR015421">
    <property type="entry name" value="PyrdxlP-dep_Trfase_major"/>
</dbReference>
<evidence type="ECO:0000256" key="2">
    <source>
        <dbReference type="ARBA" id="ARBA00007441"/>
    </source>
</evidence>
<evidence type="ECO:0000313" key="9">
    <source>
        <dbReference type="Proteomes" id="UP000051841"/>
    </source>
</evidence>
<keyword evidence="9" id="KW-1185">Reference proteome</keyword>
<proteinExistence type="inferred from homology"/>
<dbReference type="CDD" id="cd00609">
    <property type="entry name" value="AAT_like"/>
    <property type="match status" value="1"/>
</dbReference>
<reference evidence="8 9" key="1">
    <citation type="journal article" date="2015" name="Genome Announc.">
        <title>Expanding the biotechnology potential of lactobacilli through comparative genomics of 213 strains and associated genera.</title>
        <authorList>
            <person name="Sun Z."/>
            <person name="Harris H.M."/>
            <person name="McCann A."/>
            <person name="Guo C."/>
            <person name="Argimon S."/>
            <person name="Zhang W."/>
            <person name="Yang X."/>
            <person name="Jeffery I.B."/>
            <person name="Cooney J.C."/>
            <person name="Kagawa T.F."/>
            <person name="Liu W."/>
            <person name="Song Y."/>
            <person name="Salvetti E."/>
            <person name="Wrobel A."/>
            <person name="Rasinkangas P."/>
            <person name="Parkhill J."/>
            <person name="Rea M.C."/>
            <person name="O'Sullivan O."/>
            <person name="Ritari J."/>
            <person name="Douillard F.P."/>
            <person name="Paul Ross R."/>
            <person name="Yang R."/>
            <person name="Briner A.E."/>
            <person name="Felis G.E."/>
            <person name="de Vos W.M."/>
            <person name="Barrangou R."/>
            <person name="Klaenhammer T.R."/>
            <person name="Caufield P.W."/>
            <person name="Cui Y."/>
            <person name="Zhang H."/>
            <person name="O'Toole P.W."/>
        </authorList>
    </citation>
    <scope>NUCLEOTIDE SEQUENCE [LARGE SCALE GENOMIC DNA]</scope>
    <source>
        <strain evidence="8 9">DSM 20405</strain>
    </source>
</reference>
<evidence type="ECO:0000256" key="3">
    <source>
        <dbReference type="ARBA" id="ARBA00011738"/>
    </source>
</evidence>
<sequence length="394" mass="43859">MKYQFSRKMQNVKASAIREIFKALADKEIISFAGGNPAADAFPVDEIIKASEELLEDNPISVLQYGLTEGDPFFLKKAAAFINRKGGIIKEGDQIITTTGSQQIMDLASKVLCNEGDVVVVEEPSFLGSLNSFKENGCQLRGVPYKDGEIDLAALELALSSQPKPKFMYLIPNFQNPMGTTMSLDTRKKVLALAKQYEVLILEDDPYGELRFEGEDIPSLKQLDEDGLVLYGASFSKIMAPGMRVACAIANHELIEKMVVAKQGADVHTNLWAQKVIARLLDSMDMDAHLEKLRKIYKEKCELMLNEMEKHFSDQVTYTSPEGGMFIWVHLPSHVDTDAFVKEALKRKVAVVPGAAFLTDDSQECHAFRMNFSTPSREDIIKGVKILGDMTQTF</sequence>
<protein>
    <submittedName>
        <fullName evidence="8">Aminotransferase, class I II</fullName>
    </submittedName>
</protein>
<dbReference type="InterPro" id="IPR004839">
    <property type="entry name" value="Aminotransferase_I/II_large"/>
</dbReference>